<evidence type="ECO:0000313" key="4">
    <source>
        <dbReference type="Proteomes" id="UP000189674"/>
    </source>
</evidence>
<dbReference type="STRING" id="1936003.STSP2_02481"/>
<dbReference type="Proteomes" id="UP000189674">
    <property type="component" value="Chromosome"/>
</dbReference>
<keyword evidence="4" id="KW-1185">Reference proteome</keyword>
<protein>
    <submittedName>
        <fullName evidence="3">Glycogen accumulation regulator GarA</fullName>
    </submittedName>
</protein>
<feature type="domain" description="FHA" evidence="2">
    <location>
        <begin position="24"/>
        <end position="73"/>
    </location>
</feature>
<dbReference type="PANTHER" id="PTHR23308">
    <property type="entry name" value="NUCLEAR INHIBITOR OF PROTEIN PHOSPHATASE-1"/>
    <property type="match status" value="1"/>
</dbReference>
<dbReference type="KEGG" id="alus:STSP2_02481"/>
<dbReference type="PROSITE" id="PS50006">
    <property type="entry name" value="FHA_DOMAIN"/>
    <property type="match status" value="1"/>
</dbReference>
<name>A0A1U9NMW5_9BACT</name>
<evidence type="ECO:0000313" key="3">
    <source>
        <dbReference type="EMBL" id="AQT69292.1"/>
    </source>
</evidence>
<accession>A0A1U9NMW5</accession>
<dbReference type="OrthoDB" id="256833at2"/>
<feature type="compositionally biased region" description="Acidic residues" evidence="1">
    <location>
        <begin position="143"/>
        <end position="167"/>
    </location>
</feature>
<dbReference type="SUPFAM" id="SSF49879">
    <property type="entry name" value="SMAD/FHA domain"/>
    <property type="match status" value="1"/>
</dbReference>
<dbReference type="EMBL" id="CP019791">
    <property type="protein sequence ID" value="AQT69292.1"/>
    <property type="molecule type" value="Genomic_DNA"/>
</dbReference>
<gene>
    <name evidence="3" type="primary">garA</name>
    <name evidence="3" type="ORF">STSP2_02481</name>
</gene>
<dbReference type="AlphaFoldDB" id="A0A1U9NMW5"/>
<reference evidence="4" key="1">
    <citation type="submission" date="2017-02" db="EMBL/GenBank/DDBJ databases">
        <title>Comparative genomics and description of representatives of a novel lineage of planctomycetes thriving in anoxic sediments.</title>
        <authorList>
            <person name="Spring S."/>
            <person name="Bunk B."/>
            <person name="Sproer C."/>
        </authorList>
    </citation>
    <scope>NUCLEOTIDE SEQUENCE [LARGE SCALE GENOMIC DNA]</scope>
    <source>
        <strain evidence="4">ST-NAGAB-D1</strain>
    </source>
</reference>
<organism evidence="3 4">
    <name type="scientific">Anaerohalosphaera lusitana</name>
    <dbReference type="NCBI Taxonomy" id="1936003"/>
    <lineage>
        <taxon>Bacteria</taxon>
        <taxon>Pseudomonadati</taxon>
        <taxon>Planctomycetota</taxon>
        <taxon>Phycisphaerae</taxon>
        <taxon>Sedimentisphaerales</taxon>
        <taxon>Anaerohalosphaeraceae</taxon>
        <taxon>Anaerohalosphaera</taxon>
    </lineage>
</organism>
<dbReference type="InterPro" id="IPR000253">
    <property type="entry name" value="FHA_dom"/>
</dbReference>
<sequence>MQVNLVLFKKNGEKKTFPLPSTATIIGRRQDCDLCIPLMMVSRRHCQLYIEDDKLMVRDLGSKNGTLLNNEEIDDETQVNPGDNLKIGPVTFIAQINGEPTQIESPAKPQTKAESDQKAKKHAEDFAGADEMAATANHHSSDDLADLDDLDDLDDDLIEDDDDDLSAELEKELSEN</sequence>
<evidence type="ECO:0000259" key="2">
    <source>
        <dbReference type="PROSITE" id="PS50006"/>
    </source>
</evidence>
<dbReference type="InterPro" id="IPR008984">
    <property type="entry name" value="SMAD_FHA_dom_sf"/>
</dbReference>
<dbReference type="Pfam" id="PF00498">
    <property type="entry name" value="FHA"/>
    <property type="match status" value="1"/>
</dbReference>
<evidence type="ECO:0000256" key="1">
    <source>
        <dbReference type="SAM" id="MobiDB-lite"/>
    </source>
</evidence>
<proteinExistence type="predicted"/>
<dbReference type="CDD" id="cd00060">
    <property type="entry name" value="FHA"/>
    <property type="match status" value="1"/>
</dbReference>
<feature type="region of interest" description="Disordered" evidence="1">
    <location>
        <begin position="96"/>
        <end position="176"/>
    </location>
</feature>
<dbReference type="RefSeq" id="WP_146662974.1">
    <property type="nucleotide sequence ID" value="NZ_CP019791.1"/>
</dbReference>
<dbReference type="InterPro" id="IPR050923">
    <property type="entry name" value="Cell_Proc_Reg/RNA_Proc"/>
</dbReference>
<dbReference type="Gene3D" id="2.60.200.20">
    <property type="match status" value="1"/>
</dbReference>
<feature type="compositionally biased region" description="Basic and acidic residues" evidence="1">
    <location>
        <begin position="111"/>
        <end position="125"/>
    </location>
</feature>
<dbReference type="SMART" id="SM00240">
    <property type="entry name" value="FHA"/>
    <property type="match status" value="1"/>
</dbReference>